<reference evidence="3 4" key="1">
    <citation type="submission" date="2020-08" db="EMBL/GenBank/DDBJ databases">
        <title>Streptomyces sp. PSKA01 genome sequencing and assembly.</title>
        <authorList>
            <person name="Mandal S."/>
            <person name="Maiti P.K."/>
            <person name="Das P."/>
        </authorList>
    </citation>
    <scope>NUCLEOTIDE SEQUENCE [LARGE SCALE GENOMIC DNA]</scope>
    <source>
        <strain evidence="3 4">PSKA01</strain>
    </source>
</reference>
<evidence type="ECO:0000313" key="3">
    <source>
        <dbReference type="EMBL" id="MBC2903104.1"/>
    </source>
</evidence>
<feature type="transmembrane region" description="Helical" evidence="1">
    <location>
        <begin position="182"/>
        <end position="201"/>
    </location>
</feature>
<protein>
    <recommendedName>
        <fullName evidence="5">LPXTG cell wall anchor domain-containing protein</fullName>
    </recommendedName>
</protein>
<sequence>MRRRVRVLSALALAGVLLGFAASSAFAEPAAEASPSSTHPGGSVTVSVTCDPTGGPAPSTLDATSQAFEEGTVALHKVAGNDEGAAGPAYRGTARIASAAELEGGVEPVGPDTAWTVDGTCPAAPGGQGKQWSATLTVAKGGAGTGPRPCPAEEHREPCPPAVVQKGVRAGEGGSFTDSVPVLVAGGVCIAAALGGAVYRLRRKGRAADI</sequence>
<organism evidence="3 4">
    <name type="scientific">Streptomyces cupreus</name>
    <dbReference type="NCBI Taxonomy" id="2759956"/>
    <lineage>
        <taxon>Bacteria</taxon>
        <taxon>Bacillati</taxon>
        <taxon>Actinomycetota</taxon>
        <taxon>Actinomycetes</taxon>
        <taxon>Kitasatosporales</taxon>
        <taxon>Streptomycetaceae</taxon>
        <taxon>Streptomyces</taxon>
    </lineage>
</organism>
<gene>
    <name evidence="3" type="ORF">H4N64_16095</name>
</gene>
<keyword evidence="1" id="KW-0812">Transmembrane</keyword>
<keyword evidence="1" id="KW-1133">Transmembrane helix</keyword>
<name>A0A7X1J2U5_9ACTN</name>
<dbReference type="RefSeq" id="WP_186282993.1">
    <property type="nucleotide sequence ID" value="NZ_JACMSF010000015.1"/>
</dbReference>
<dbReference type="EMBL" id="JACMSF010000015">
    <property type="protein sequence ID" value="MBC2903104.1"/>
    <property type="molecule type" value="Genomic_DNA"/>
</dbReference>
<keyword evidence="4" id="KW-1185">Reference proteome</keyword>
<keyword evidence="2" id="KW-0732">Signal</keyword>
<evidence type="ECO:0008006" key="5">
    <source>
        <dbReference type="Google" id="ProtNLM"/>
    </source>
</evidence>
<comment type="caution">
    <text evidence="3">The sequence shown here is derived from an EMBL/GenBank/DDBJ whole genome shotgun (WGS) entry which is preliminary data.</text>
</comment>
<feature type="chain" id="PRO_5030568497" description="LPXTG cell wall anchor domain-containing protein" evidence="2">
    <location>
        <begin position="28"/>
        <end position="210"/>
    </location>
</feature>
<dbReference type="AlphaFoldDB" id="A0A7X1J2U5"/>
<accession>A0A7X1J2U5</accession>
<evidence type="ECO:0000313" key="4">
    <source>
        <dbReference type="Proteomes" id="UP000584670"/>
    </source>
</evidence>
<evidence type="ECO:0000256" key="2">
    <source>
        <dbReference type="SAM" id="SignalP"/>
    </source>
</evidence>
<dbReference type="Proteomes" id="UP000584670">
    <property type="component" value="Unassembled WGS sequence"/>
</dbReference>
<keyword evidence="1" id="KW-0472">Membrane</keyword>
<proteinExistence type="predicted"/>
<feature type="signal peptide" evidence="2">
    <location>
        <begin position="1"/>
        <end position="27"/>
    </location>
</feature>
<evidence type="ECO:0000256" key="1">
    <source>
        <dbReference type="SAM" id="Phobius"/>
    </source>
</evidence>